<reference evidence="3 4" key="1">
    <citation type="journal article" date="2019" name="Int. J. Syst. Evol. Microbiol.">
        <title>The Global Catalogue of Microorganisms (GCM) 10K type strain sequencing project: providing services to taxonomists for standard genome sequencing and annotation.</title>
        <authorList>
            <consortium name="The Broad Institute Genomics Platform"/>
            <consortium name="The Broad Institute Genome Sequencing Center for Infectious Disease"/>
            <person name="Wu L."/>
            <person name="Ma J."/>
        </authorList>
    </citation>
    <scope>NUCLEOTIDE SEQUENCE [LARGE SCALE GENOMIC DNA]</scope>
    <source>
        <strain evidence="3 4">JCM 4505</strain>
    </source>
</reference>
<feature type="compositionally biased region" description="Low complexity" evidence="1">
    <location>
        <begin position="46"/>
        <end position="62"/>
    </location>
</feature>
<evidence type="ECO:0000256" key="1">
    <source>
        <dbReference type="SAM" id="MobiDB-lite"/>
    </source>
</evidence>
<protein>
    <recommendedName>
        <fullName evidence="5">Secreted protein/lipoprotein</fullName>
    </recommendedName>
</protein>
<sequence length="200" mass="21117">MTRQHRTGNRRLLAAAAAAATVAALTAGCTSGSKNDKNAAPVPSLSPSGTTAGASPSAAADPEAADKTEVQAAYTRYWDVLTAAYAKPDPDDPNLAKVATGSALVQIQQDLANLRKRGHVFSGQPQRSNSGITFKADTKLKTAVITDCLDVSHWKPVEKSGGTELPLPSTRLLRYVNTVTAEKWPTGWMVLEDKQEGKAC</sequence>
<evidence type="ECO:0000313" key="3">
    <source>
        <dbReference type="EMBL" id="GAA0269998.1"/>
    </source>
</evidence>
<accession>A0ABN0V193</accession>
<keyword evidence="2" id="KW-0732">Signal</keyword>
<organism evidence="3 4">
    <name type="scientific">Streptomyces polychromogenes</name>
    <dbReference type="NCBI Taxonomy" id="67342"/>
    <lineage>
        <taxon>Bacteria</taxon>
        <taxon>Bacillati</taxon>
        <taxon>Actinomycetota</taxon>
        <taxon>Actinomycetes</taxon>
        <taxon>Kitasatosporales</taxon>
        <taxon>Streptomycetaceae</taxon>
        <taxon>Streptomyces</taxon>
    </lineage>
</organism>
<dbReference type="EMBL" id="BAAABV010000005">
    <property type="protein sequence ID" value="GAA0269998.1"/>
    <property type="molecule type" value="Genomic_DNA"/>
</dbReference>
<keyword evidence="4" id="KW-1185">Reference proteome</keyword>
<gene>
    <name evidence="3" type="ORF">GCM10010302_04450</name>
</gene>
<feature type="signal peptide" evidence="2">
    <location>
        <begin position="1"/>
        <end position="27"/>
    </location>
</feature>
<dbReference type="RefSeq" id="WP_344151486.1">
    <property type="nucleotide sequence ID" value="NZ_BAAABV010000005.1"/>
</dbReference>
<dbReference type="PROSITE" id="PS51257">
    <property type="entry name" value="PROKAR_LIPOPROTEIN"/>
    <property type="match status" value="1"/>
</dbReference>
<evidence type="ECO:0008006" key="5">
    <source>
        <dbReference type="Google" id="ProtNLM"/>
    </source>
</evidence>
<feature type="region of interest" description="Disordered" evidence="1">
    <location>
        <begin position="31"/>
        <end position="66"/>
    </location>
</feature>
<dbReference type="Proteomes" id="UP001501867">
    <property type="component" value="Unassembled WGS sequence"/>
</dbReference>
<evidence type="ECO:0000313" key="4">
    <source>
        <dbReference type="Proteomes" id="UP001501867"/>
    </source>
</evidence>
<name>A0ABN0V193_9ACTN</name>
<proteinExistence type="predicted"/>
<feature type="chain" id="PRO_5045901865" description="Secreted protein/lipoprotein" evidence="2">
    <location>
        <begin position="28"/>
        <end position="200"/>
    </location>
</feature>
<evidence type="ECO:0000256" key="2">
    <source>
        <dbReference type="SAM" id="SignalP"/>
    </source>
</evidence>
<comment type="caution">
    <text evidence="3">The sequence shown here is derived from an EMBL/GenBank/DDBJ whole genome shotgun (WGS) entry which is preliminary data.</text>
</comment>